<organism evidence="1 2">
    <name type="scientific">Metabacillus herbersteinensis</name>
    <dbReference type="NCBI Taxonomy" id="283816"/>
    <lineage>
        <taxon>Bacteria</taxon>
        <taxon>Bacillati</taxon>
        <taxon>Bacillota</taxon>
        <taxon>Bacilli</taxon>
        <taxon>Bacillales</taxon>
        <taxon>Bacillaceae</taxon>
        <taxon>Metabacillus</taxon>
    </lineage>
</organism>
<comment type="caution">
    <text evidence="1">The sequence shown here is derived from an EMBL/GenBank/DDBJ whole genome shotgun (WGS) entry which is preliminary data.</text>
</comment>
<sequence>MGLMLVVDNSSKDKIKKLPTCRKNCELFDPITNQCGINHNINADDPYLAARCGDMIYKDETDDSVFIPHPVENVKVKYTLIEDEFECELEDDFFKEFNGQKFDILNSTYPSQPDYPANRDDAIWYVSPCGKWGAWVVNKSKKRFLTVTNVVKNGWSTNVYMSPYPLHDHNSSLTLASRMAWFVDEDGYGQYVILGNGKISMISSTRPEGWTGK</sequence>
<keyword evidence="2" id="KW-1185">Reference proteome</keyword>
<dbReference type="Proteomes" id="UP001589854">
    <property type="component" value="Unassembled WGS sequence"/>
</dbReference>
<dbReference type="RefSeq" id="WP_378937055.1">
    <property type="nucleotide sequence ID" value="NZ_JBHLVO010000022.1"/>
</dbReference>
<gene>
    <name evidence="1" type="ORF">ACFFIX_19575</name>
</gene>
<proteinExistence type="predicted"/>
<dbReference type="EMBL" id="JBHLVO010000022">
    <property type="protein sequence ID" value="MFC0273595.1"/>
    <property type="molecule type" value="Genomic_DNA"/>
</dbReference>
<protein>
    <submittedName>
        <fullName evidence="1">Uncharacterized protein</fullName>
    </submittedName>
</protein>
<accession>A0ABV6GJA4</accession>
<name>A0ABV6GJA4_9BACI</name>
<evidence type="ECO:0000313" key="2">
    <source>
        <dbReference type="Proteomes" id="UP001589854"/>
    </source>
</evidence>
<reference evidence="1 2" key="1">
    <citation type="submission" date="2024-09" db="EMBL/GenBank/DDBJ databases">
        <authorList>
            <person name="Sun Q."/>
            <person name="Mori K."/>
        </authorList>
    </citation>
    <scope>NUCLEOTIDE SEQUENCE [LARGE SCALE GENOMIC DNA]</scope>
    <source>
        <strain evidence="1 2">CCM 7228</strain>
    </source>
</reference>
<evidence type="ECO:0000313" key="1">
    <source>
        <dbReference type="EMBL" id="MFC0273595.1"/>
    </source>
</evidence>